<evidence type="ECO:0000256" key="1">
    <source>
        <dbReference type="SAM" id="MobiDB-lite"/>
    </source>
</evidence>
<dbReference type="SUPFAM" id="SSF56601">
    <property type="entry name" value="beta-lactamase/transpeptidase-like"/>
    <property type="match status" value="1"/>
</dbReference>
<comment type="caution">
    <text evidence="4">The sequence shown here is derived from an EMBL/GenBank/DDBJ whole genome shotgun (WGS) entry which is preliminary data.</text>
</comment>
<dbReference type="EMBL" id="JACHGN010000002">
    <property type="protein sequence ID" value="MBB5131529.1"/>
    <property type="molecule type" value="Genomic_DNA"/>
</dbReference>
<keyword evidence="4" id="KW-0378">Hydrolase</keyword>
<keyword evidence="5" id="KW-1185">Reference proteome</keyword>
<evidence type="ECO:0000313" key="4">
    <source>
        <dbReference type="EMBL" id="MBB5131529.1"/>
    </source>
</evidence>
<evidence type="ECO:0000313" key="5">
    <source>
        <dbReference type="Proteomes" id="UP000578449"/>
    </source>
</evidence>
<dbReference type="RefSeq" id="WP_185048343.1">
    <property type="nucleotide sequence ID" value="NZ_BAABIX010000022.1"/>
</dbReference>
<feature type="chain" id="PRO_5032645391" evidence="2">
    <location>
        <begin position="28"/>
        <end position="376"/>
    </location>
</feature>
<keyword evidence="2" id="KW-0732">Signal</keyword>
<keyword evidence="4" id="KW-0645">Protease</keyword>
<dbReference type="InterPro" id="IPR012338">
    <property type="entry name" value="Beta-lactam/transpept-like"/>
</dbReference>
<feature type="compositionally biased region" description="Polar residues" evidence="1">
    <location>
        <begin position="321"/>
        <end position="335"/>
    </location>
</feature>
<dbReference type="Proteomes" id="UP000578449">
    <property type="component" value="Unassembled WGS sequence"/>
</dbReference>
<reference evidence="4 5" key="1">
    <citation type="submission" date="2020-08" db="EMBL/GenBank/DDBJ databases">
        <title>Genomic Encyclopedia of Type Strains, Phase IV (KMG-IV): sequencing the most valuable type-strain genomes for metagenomic binning, comparative biology and taxonomic classification.</title>
        <authorList>
            <person name="Goeker M."/>
        </authorList>
    </citation>
    <scope>NUCLEOTIDE SEQUENCE [LARGE SCALE GENOMIC DNA]</scope>
    <source>
        <strain evidence="4 5">DSM 45615</strain>
    </source>
</reference>
<organism evidence="4 5">
    <name type="scientific">Thermocatellispora tengchongensis</name>
    <dbReference type="NCBI Taxonomy" id="1073253"/>
    <lineage>
        <taxon>Bacteria</taxon>
        <taxon>Bacillati</taxon>
        <taxon>Actinomycetota</taxon>
        <taxon>Actinomycetes</taxon>
        <taxon>Streptosporangiales</taxon>
        <taxon>Streptosporangiaceae</taxon>
        <taxon>Thermocatellispora</taxon>
    </lineage>
</organism>
<accession>A0A840NXL9</accession>
<dbReference type="Gene3D" id="3.40.710.10">
    <property type="entry name" value="DD-peptidase/beta-lactamase superfamily"/>
    <property type="match status" value="1"/>
</dbReference>
<keyword evidence="4" id="KW-0121">Carboxypeptidase</keyword>
<evidence type="ECO:0000259" key="3">
    <source>
        <dbReference type="Pfam" id="PF00144"/>
    </source>
</evidence>
<feature type="region of interest" description="Disordered" evidence="1">
    <location>
        <begin position="297"/>
        <end position="335"/>
    </location>
</feature>
<dbReference type="Pfam" id="PF00144">
    <property type="entry name" value="Beta-lactamase"/>
    <property type="match status" value="1"/>
</dbReference>
<feature type="signal peptide" evidence="2">
    <location>
        <begin position="1"/>
        <end position="27"/>
    </location>
</feature>
<sequence length="376" mass="40234">MRTEKTRNVIGLACVLLVLGAPMPAAADAGRPVPGDVQRALTALAANPAVVGAIGEVYYDGKPVGKGSAGSRLLGGQGGKIPSGARFRIGSQTKAMTATVVLQLVKENRLALDDKLSDLLPELARQDLVELADEITLHHLIKHTSGIPDYFQPHLLDFFDFTTRYSPIDLVKVSRGQSRQQKPGERFAYSNTNYVLLGMIIERLTGDTLAAEFDRRLFKPLKMSRTYLPTQPGQGIKGPHGHGYYPDADGRLRDMDRFNPGYSFAAGGVISTARDISTFHQAFRQDKLLPPELRKVLTDPPPGAPAPPPPAERLCGGDPVISQSSGGAPGYNATTFSSPDGRLQFALSTTLAVPNTDPAVTSLVEQAAEAVLCPAE</sequence>
<feature type="domain" description="Beta-lactamase-related" evidence="3">
    <location>
        <begin position="38"/>
        <end position="360"/>
    </location>
</feature>
<dbReference type="PANTHER" id="PTHR46825">
    <property type="entry name" value="D-ALANYL-D-ALANINE-CARBOXYPEPTIDASE/ENDOPEPTIDASE AMPH"/>
    <property type="match status" value="1"/>
</dbReference>
<dbReference type="PANTHER" id="PTHR46825:SF7">
    <property type="entry name" value="D-ALANYL-D-ALANINE CARBOXYPEPTIDASE"/>
    <property type="match status" value="1"/>
</dbReference>
<proteinExistence type="predicted"/>
<dbReference type="InterPro" id="IPR001466">
    <property type="entry name" value="Beta-lactam-related"/>
</dbReference>
<protein>
    <submittedName>
        <fullName evidence="4">D-alanyl-D-alanine carboxypeptidase</fullName>
        <ecNumber evidence="4">3.4.16.4</ecNumber>
    </submittedName>
</protein>
<gene>
    <name evidence="4" type="ORF">HNP84_001235</name>
</gene>
<dbReference type="AlphaFoldDB" id="A0A840NXL9"/>
<dbReference type="InterPro" id="IPR050491">
    <property type="entry name" value="AmpC-like"/>
</dbReference>
<evidence type="ECO:0000256" key="2">
    <source>
        <dbReference type="SAM" id="SignalP"/>
    </source>
</evidence>
<dbReference type="EC" id="3.4.16.4" evidence="4"/>
<dbReference type="GO" id="GO:0009002">
    <property type="term" value="F:serine-type D-Ala-D-Ala carboxypeptidase activity"/>
    <property type="evidence" value="ECO:0007669"/>
    <property type="project" value="UniProtKB-EC"/>
</dbReference>
<name>A0A840NXL9_9ACTN</name>
<feature type="compositionally biased region" description="Pro residues" evidence="1">
    <location>
        <begin position="299"/>
        <end position="311"/>
    </location>
</feature>